<accession>A0A4Q7LPT1</accession>
<keyword evidence="2" id="KW-1185">Reference proteome</keyword>
<dbReference type="RefSeq" id="WP_130481199.1">
    <property type="nucleotide sequence ID" value="NZ_SGWV01000008.1"/>
</dbReference>
<dbReference type="SUPFAM" id="SSF52151">
    <property type="entry name" value="FabD/lysophospholipase-like"/>
    <property type="match status" value="1"/>
</dbReference>
<evidence type="ECO:0000313" key="1">
    <source>
        <dbReference type="EMBL" id="RZS56766.1"/>
    </source>
</evidence>
<evidence type="ECO:0008006" key="3">
    <source>
        <dbReference type="Google" id="ProtNLM"/>
    </source>
</evidence>
<name>A0A4Q7LPT1_9BURK</name>
<evidence type="ECO:0000313" key="2">
    <source>
        <dbReference type="Proteomes" id="UP000293433"/>
    </source>
</evidence>
<organism evidence="1 2">
    <name type="scientific">Sphaerotilus mobilis</name>
    <dbReference type="NCBI Taxonomy" id="47994"/>
    <lineage>
        <taxon>Bacteria</taxon>
        <taxon>Pseudomonadati</taxon>
        <taxon>Pseudomonadota</taxon>
        <taxon>Betaproteobacteria</taxon>
        <taxon>Burkholderiales</taxon>
        <taxon>Sphaerotilaceae</taxon>
        <taxon>Sphaerotilus</taxon>
    </lineage>
</organism>
<dbReference type="InterPro" id="IPR016035">
    <property type="entry name" value="Acyl_Trfase/lysoPLipase"/>
</dbReference>
<comment type="caution">
    <text evidence="1">The sequence shown here is derived from an EMBL/GenBank/DDBJ whole genome shotgun (WGS) entry which is preliminary data.</text>
</comment>
<dbReference type="EMBL" id="SGWV01000008">
    <property type="protein sequence ID" value="RZS56766.1"/>
    <property type="molecule type" value="Genomic_DNA"/>
</dbReference>
<reference evidence="1 2" key="1">
    <citation type="submission" date="2019-02" db="EMBL/GenBank/DDBJ databases">
        <title>Genomic Encyclopedia of Type Strains, Phase IV (KMG-IV): sequencing the most valuable type-strain genomes for metagenomic binning, comparative biology and taxonomic classification.</title>
        <authorList>
            <person name="Goeker M."/>
        </authorList>
    </citation>
    <scope>NUCLEOTIDE SEQUENCE [LARGE SCALE GENOMIC DNA]</scope>
    <source>
        <strain evidence="1 2">DSM 10617</strain>
    </source>
</reference>
<protein>
    <recommendedName>
        <fullName evidence="3">Patatin-like phospholipase</fullName>
    </recommendedName>
</protein>
<gene>
    <name evidence="1" type="ORF">EV685_1321</name>
</gene>
<sequence>MRALSLHAGPRALDHLRRHGLQPSHVRAIVAAAGGPKGLILNGLDRHLFGHWLTGPGPTLHLAGASIGAWRMAAACLPDGGSGAGSDAAMAEMAERYIACRYDPPAGQTLRAHHVSASYAGLLHDQLGGRQAQLLSHPRRRLHVVTSRGRHLLRRERRFWTGLGYGAAFLSNLAHRRGLGLWLERVLFSDRREALPIPLTDLPTRRVDLATDNLLGSVLASGSIPFWLDAVHDLPGAPRGAYWDGGITDYHLHWPWSHWQGDGTPAIVLVPHFQSSLVPGWLDKALRARHRPTPWLDNVLLLCPRHDWIATLPNAKLPDRKDFQGLPVEQRQRDWRVAVTRSRQLADEFDDWLARGTPVDEVRPLGAPA</sequence>
<dbReference type="AlphaFoldDB" id="A0A4Q7LPT1"/>
<dbReference type="OrthoDB" id="8586159at2"/>
<dbReference type="Proteomes" id="UP000293433">
    <property type="component" value="Unassembled WGS sequence"/>
</dbReference>
<proteinExistence type="predicted"/>